<comment type="similarity">
    <text evidence="1">Belongs to the glycosyltransferase 2 family.</text>
</comment>
<name>A0ABR7M7G3_9BACT</name>
<dbReference type="InterPro" id="IPR001173">
    <property type="entry name" value="Glyco_trans_2-like"/>
</dbReference>
<dbReference type="PANTHER" id="PTHR43685">
    <property type="entry name" value="GLYCOSYLTRANSFERASE"/>
    <property type="match status" value="1"/>
</dbReference>
<evidence type="ECO:0000313" key="6">
    <source>
        <dbReference type="Proteomes" id="UP000765802"/>
    </source>
</evidence>
<evidence type="ECO:0000259" key="4">
    <source>
        <dbReference type="Pfam" id="PF00535"/>
    </source>
</evidence>
<evidence type="ECO:0000313" key="5">
    <source>
        <dbReference type="EMBL" id="MBC6490784.1"/>
    </source>
</evidence>
<comment type="caution">
    <text evidence="5">The sequence shown here is derived from an EMBL/GenBank/DDBJ whole genome shotgun (WGS) entry which is preliminary data.</text>
</comment>
<reference evidence="5 6" key="1">
    <citation type="submission" date="2016-07" db="EMBL/GenBank/DDBJ databases">
        <title>Genome analysis of Flavihumibacter stibioxidans YS-17.</title>
        <authorList>
            <person name="Shi K."/>
            <person name="Han Y."/>
            <person name="Wang G."/>
        </authorList>
    </citation>
    <scope>NUCLEOTIDE SEQUENCE [LARGE SCALE GENOMIC DNA]</scope>
    <source>
        <strain evidence="5 6">YS-17</strain>
    </source>
</reference>
<dbReference type="EMBL" id="MBUA01000012">
    <property type="protein sequence ID" value="MBC6490784.1"/>
    <property type="molecule type" value="Genomic_DNA"/>
</dbReference>
<organism evidence="5 6">
    <name type="scientific">Flavihumibacter stibioxidans</name>
    <dbReference type="NCBI Taxonomy" id="1834163"/>
    <lineage>
        <taxon>Bacteria</taxon>
        <taxon>Pseudomonadati</taxon>
        <taxon>Bacteroidota</taxon>
        <taxon>Chitinophagia</taxon>
        <taxon>Chitinophagales</taxon>
        <taxon>Chitinophagaceae</taxon>
        <taxon>Flavihumibacter</taxon>
    </lineage>
</organism>
<keyword evidence="2" id="KW-0328">Glycosyltransferase</keyword>
<feature type="domain" description="Glycosyltransferase 2-like" evidence="4">
    <location>
        <begin position="5"/>
        <end position="148"/>
    </location>
</feature>
<evidence type="ECO:0000256" key="3">
    <source>
        <dbReference type="ARBA" id="ARBA00022679"/>
    </source>
</evidence>
<sequence length="271" mass="31608">MDFIVLIPYYNDLSGLKAALSSIHYDPWSYGIVVVDDGSKLPLQLSQIKSFCHSQHVHLETLQFNQGIIHALNTGLDFIYSNLITKYIARLDCGDTCMPQRFQQQVNYLDTHPDTDMLGSWCYFTDHENNKQFLYRTPVNDREIRLGMYFRNLFIHPTLMWRYELKDTIRQYPNQYPNAEDYALAYAILKKGRASILPQALVNCRINMAGLSFGRRKEQLRSRSLVVSDYGENAFLKRLGVLKLKLMMGMPTGWIMAYKFIFSRMQQKAQN</sequence>
<gene>
    <name evidence="5" type="ORF">BC349_07050</name>
</gene>
<evidence type="ECO:0000256" key="1">
    <source>
        <dbReference type="ARBA" id="ARBA00006739"/>
    </source>
</evidence>
<dbReference type="Pfam" id="PF00535">
    <property type="entry name" value="Glycos_transf_2"/>
    <property type="match status" value="1"/>
</dbReference>
<dbReference type="PANTHER" id="PTHR43685:SF5">
    <property type="entry name" value="GLYCOSYLTRANSFERASE EPSE-RELATED"/>
    <property type="match status" value="1"/>
</dbReference>
<accession>A0ABR7M7G3</accession>
<dbReference type="Proteomes" id="UP000765802">
    <property type="component" value="Unassembled WGS sequence"/>
</dbReference>
<keyword evidence="6" id="KW-1185">Reference proteome</keyword>
<proteinExistence type="inferred from homology"/>
<protein>
    <recommendedName>
        <fullName evidence="4">Glycosyltransferase 2-like domain-containing protein</fullName>
    </recommendedName>
</protein>
<dbReference type="SUPFAM" id="SSF53448">
    <property type="entry name" value="Nucleotide-diphospho-sugar transferases"/>
    <property type="match status" value="1"/>
</dbReference>
<dbReference type="InterPro" id="IPR050834">
    <property type="entry name" value="Glycosyltransf_2"/>
</dbReference>
<keyword evidence="3" id="KW-0808">Transferase</keyword>
<dbReference type="InterPro" id="IPR029044">
    <property type="entry name" value="Nucleotide-diphossugar_trans"/>
</dbReference>
<evidence type="ECO:0000256" key="2">
    <source>
        <dbReference type="ARBA" id="ARBA00022676"/>
    </source>
</evidence>
<dbReference type="Gene3D" id="3.90.550.10">
    <property type="entry name" value="Spore Coat Polysaccharide Biosynthesis Protein SpsA, Chain A"/>
    <property type="match status" value="1"/>
</dbReference>